<feature type="compositionally biased region" description="Basic residues" evidence="1">
    <location>
        <begin position="91"/>
        <end position="100"/>
    </location>
</feature>
<evidence type="ECO:0000313" key="2">
    <source>
        <dbReference type="EMBL" id="OSX61120.1"/>
    </source>
</evidence>
<dbReference type="AlphaFoldDB" id="A0A1X6MXZ6"/>
<protein>
    <submittedName>
        <fullName evidence="2">Uncharacterized protein</fullName>
    </submittedName>
</protein>
<organism evidence="2 3">
    <name type="scientific">Postia placenta MAD-698-R-SB12</name>
    <dbReference type="NCBI Taxonomy" id="670580"/>
    <lineage>
        <taxon>Eukaryota</taxon>
        <taxon>Fungi</taxon>
        <taxon>Dikarya</taxon>
        <taxon>Basidiomycota</taxon>
        <taxon>Agaricomycotina</taxon>
        <taxon>Agaricomycetes</taxon>
        <taxon>Polyporales</taxon>
        <taxon>Adustoporiaceae</taxon>
        <taxon>Rhodonia</taxon>
    </lineage>
</organism>
<evidence type="ECO:0000256" key="1">
    <source>
        <dbReference type="SAM" id="MobiDB-lite"/>
    </source>
</evidence>
<dbReference type="GeneID" id="36321984"/>
<feature type="compositionally biased region" description="Basic and acidic residues" evidence="1">
    <location>
        <begin position="310"/>
        <end position="328"/>
    </location>
</feature>
<feature type="compositionally biased region" description="Basic and acidic residues" evidence="1">
    <location>
        <begin position="101"/>
        <end position="114"/>
    </location>
</feature>
<name>A0A1X6MXZ6_9APHY</name>
<dbReference type="Proteomes" id="UP000194127">
    <property type="component" value="Unassembled WGS sequence"/>
</dbReference>
<accession>A0A1X6MXZ6</accession>
<dbReference type="RefSeq" id="XP_024337914.1">
    <property type="nucleotide sequence ID" value="XM_024477034.1"/>
</dbReference>
<feature type="region of interest" description="Disordered" evidence="1">
    <location>
        <begin position="87"/>
        <end position="137"/>
    </location>
</feature>
<dbReference type="OrthoDB" id="2795988at2759"/>
<keyword evidence="3" id="KW-1185">Reference proteome</keyword>
<feature type="compositionally biased region" description="Polar residues" evidence="1">
    <location>
        <begin position="115"/>
        <end position="127"/>
    </location>
</feature>
<reference evidence="2 3" key="1">
    <citation type="submission" date="2017-04" db="EMBL/GenBank/DDBJ databases">
        <title>Genome Sequence of the Model Brown-Rot Fungus Postia placenta SB12.</title>
        <authorList>
            <consortium name="DOE Joint Genome Institute"/>
            <person name="Gaskell J."/>
            <person name="Kersten P."/>
            <person name="Larrondo L.F."/>
            <person name="Canessa P."/>
            <person name="Martinez D."/>
            <person name="Hibbett D."/>
            <person name="Schmoll M."/>
            <person name="Kubicek C.P."/>
            <person name="Martinez A.T."/>
            <person name="Yadav J."/>
            <person name="Master E."/>
            <person name="Magnuson J.K."/>
            <person name="James T."/>
            <person name="Yaver D."/>
            <person name="Berka R."/>
            <person name="Labutti K."/>
            <person name="Lipzen A."/>
            <person name="Aerts A."/>
            <person name="Barry K."/>
            <person name="Henrissat B."/>
            <person name="Blanchette R."/>
            <person name="Grigoriev I."/>
            <person name="Cullen D."/>
        </authorList>
    </citation>
    <scope>NUCLEOTIDE SEQUENCE [LARGE SCALE GENOMIC DNA]</scope>
    <source>
        <strain evidence="2 3">MAD-698-R-SB12</strain>
    </source>
</reference>
<feature type="region of interest" description="Disordered" evidence="1">
    <location>
        <begin position="297"/>
        <end position="328"/>
    </location>
</feature>
<dbReference type="EMBL" id="KZ110599">
    <property type="protein sequence ID" value="OSX61120.1"/>
    <property type="molecule type" value="Genomic_DNA"/>
</dbReference>
<sequence>MHATIAQSYEEVECPPLLEKVLYDHMDNREDFIEISKIEPFTKLPLRLVPEKGSKLHPPLFMYGWYADRDKLLDYAALNGLTAAVDEKKSKKEKKGKGGRKGKEGKETANEDHSSTQQSHNAESTRTAPRRRKSSVHDREFMQKAIVDLLGKHQLGDYSNNVELHNTLYKALGHDSSVIITLFTNYSLDKELAFETVDAIQKALEAPEAHVRTELPLELQPEYIKGRPLQECALAFSKLEPFDVLPHELVPSPDHLLLKPPMFMYGWIPDEAKLLEYATEHDTVIFDSSVEEELLQYPPLPDEDENELEEERRDRERRKKMEDKYSSNAKEDKALSTFLNRYPNGSLIRTWNQTICVVLCEAGLEKYAEDIKIHSTPYAEVTRVISIYGLRQAPSDDVVDKIYEVLGGTNEPRRWYLSSMEWDWKW</sequence>
<evidence type="ECO:0000313" key="3">
    <source>
        <dbReference type="Proteomes" id="UP000194127"/>
    </source>
</evidence>
<proteinExistence type="predicted"/>
<gene>
    <name evidence="2" type="ORF">POSPLADRAFT_1034630</name>
</gene>